<keyword evidence="3" id="KW-0547">Nucleotide-binding</keyword>
<reference evidence="8 9" key="1">
    <citation type="submission" date="2020-07" db="EMBL/GenBank/DDBJ databases">
        <title>Comparative genomics of pyrophilous fungi reveals a link between fire events and developmental genes.</title>
        <authorList>
            <consortium name="DOE Joint Genome Institute"/>
            <person name="Steindorff A.S."/>
            <person name="Carver A."/>
            <person name="Calhoun S."/>
            <person name="Stillman K."/>
            <person name="Liu H."/>
            <person name="Lipzen A."/>
            <person name="Pangilinan J."/>
            <person name="Labutti K."/>
            <person name="Bruns T.D."/>
            <person name="Grigoriev I.V."/>
        </authorList>
    </citation>
    <scope>NUCLEOTIDE SEQUENCE [LARGE SCALE GENOMIC DNA]</scope>
    <source>
        <strain evidence="8 9">CBS 144469</strain>
    </source>
</reference>
<comment type="caution">
    <text evidence="8">The sequence shown here is derived from an EMBL/GenBank/DDBJ whole genome shotgun (WGS) entry which is preliminary data.</text>
</comment>
<feature type="region of interest" description="Disordered" evidence="6">
    <location>
        <begin position="132"/>
        <end position="161"/>
    </location>
</feature>
<dbReference type="EMBL" id="JACGCI010000120">
    <property type="protein sequence ID" value="KAF6744507.1"/>
    <property type="molecule type" value="Genomic_DNA"/>
</dbReference>
<keyword evidence="2" id="KW-0808">Transferase</keyword>
<dbReference type="InterPro" id="IPR051852">
    <property type="entry name" value="Alpha-type_PK"/>
</dbReference>
<proteinExistence type="predicted"/>
<dbReference type="PROSITE" id="PS51158">
    <property type="entry name" value="ALPHA_KINASE"/>
    <property type="match status" value="1"/>
</dbReference>
<accession>A0A8H6HE69</accession>
<sequence length="652" mass="71359">MAPCNGCSRNFPQLAVGVRCGRCQMKRPIPNADDWGACTSCGRVYEFLDGDTCFACGDGDGALRDAREAITNPVNPRTHTGPDGRNSLSSRVYNSQEAGIDGGFDAHDYARQQHAEQVLAHMASGYAEAVNRGPAGTRIAPPKLKGNPTGQAGGPPGKPGKRLNVKVSKITDYDNGRYRTGPLFNAISVSYLEDTPMAEIRKILLTLTDNTYMAATKYRVWEMEEITVLWTTSKTVVNPEWMDDTKTLGHLWRHATDSTHGTLYVSKIDMSRKVLDFHLVVNPDPDRVIVEEETPVKENPINRSKRANSVAASDLHSQTSTASGKKPRAATGKDAYRTIVHRSPGTVLHVEKGSYVSNGVGGYIWVVDPMRLNAIIEDKCFASGETKEVYKMLIADKSYAAKCFFYIGEPGSTISQEDNLAHLKDELLRNRLVSRTVDKFMGAARTEKIAVYNLRMDESFIISVTDGPRKGDAFLVDPLISETAEVRKFSGTEEAGANRESKDLVGRTADAFAHYSYFDSDGTIVLVDIQGIDSETLRTGSRQSQTTAHGLTLFDIMIHSSTMEYGLGDDGWSGIQDFVEQHECNGICRALGLTDVDAIYDASWPDTSKSKGKEKQGRKDKSDHEEEVTSSSNTGKGLGGLAIYKGGDESDE</sequence>
<keyword evidence="1" id="KW-0723">Serine/threonine-protein kinase</keyword>
<dbReference type="OrthoDB" id="301415at2759"/>
<keyword evidence="5" id="KW-0067">ATP-binding</keyword>
<dbReference type="GO" id="GO:0005524">
    <property type="term" value="F:ATP binding"/>
    <property type="evidence" value="ECO:0007669"/>
    <property type="project" value="UniProtKB-KW"/>
</dbReference>
<keyword evidence="9" id="KW-1185">Reference proteome</keyword>
<dbReference type="AlphaFoldDB" id="A0A8H6HE69"/>
<dbReference type="GO" id="GO:0004674">
    <property type="term" value="F:protein serine/threonine kinase activity"/>
    <property type="evidence" value="ECO:0007669"/>
    <property type="project" value="UniProtKB-KW"/>
</dbReference>
<organism evidence="8 9">
    <name type="scientific">Ephemerocybe angulata</name>
    <dbReference type="NCBI Taxonomy" id="980116"/>
    <lineage>
        <taxon>Eukaryota</taxon>
        <taxon>Fungi</taxon>
        <taxon>Dikarya</taxon>
        <taxon>Basidiomycota</taxon>
        <taxon>Agaricomycotina</taxon>
        <taxon>Agaricomycetes</taxon>
        <taxon>Agaricomycetidae</taxon>
        <taxon>Agaricales</taxon>
        <taxon>Agaricineae</taxon>
        <taxon>Psathyrellaceae</taxon>
        <taxon>Ephemerocybe</taxon>
    </lineage>
</organism>
<dbReference type="CDD" id="cd04515">
    <property type="entry name" value="Alpha_kinase"/>
    <property type="match status" value="1"/>
</dbReference>
<feature type="compositionally biased region" description="Basic and acidic residues" evidence="6">
    <location>
        <begin position="608"/>
        <end position="624"/>
    </location>
</feature>
<dbReference type="Gene3D" id="3.20.200.10">
    <property type="entry name" value="MHCK/EF2 kinase"/>
    <property type="match status" value="1"/>
</dbReference>
<evidence type="ECO:0000259" key="7">
    <source>
        <dbReference type="PROSITE" id="PS51158"/>
    </source>
</evidence>
<evidence type="ECO:0000256" key="1">
    <source>
        <dbReference type="ARBA" id="ARBA00022527"/>
    </source>
</evidence>
<evidence type="ECO:0000256" key="6">
    <source>
        <dbReference type="SAM" id="MobiDB-lite"/>
    </source>
</evidence>
<name>A0A8H6HE69_9AGAR</name>
<evidence type="ECO:0000313" key="8">
    <source>
        <dbReference type="EMBL" id="KAF6744507.1"/>
    </source>
</evidence>
<dbReference type="Proteomes" id="UP000521943">
    <property type="component" value="Unassembled WGS sequence"/>
</dbReference>
<gene>
    <name evidence="8" type="ORF">DFP72DRAFT_1035855</name>
</gene>
<feature type="region of interest" description="Disordered" evidence="6">
    <location>
        <begin position="604"/>
        <end position="652"/>
    </location>
</feature>
<evidence type="ECO:0000256" key="2">
    <source>
        <dbReference type="ARBA" id="ARBA00022679"/>
    </source>
</evidence>
<feature type="region of interest" description="Disordered" evidence="6">
    <location>
        <begin position="290"/>
        <end position="333"/>
    </location>
</feature>
<evidence type="ECO:0000256" key="5">
    <source>
        <dbReference type="ARBA" id="ARBA00022840"/>
    </source>
</evidence>
<dbReference type="Pfam" id="PF02816">
    <property type="entry name" value="Alpha_kinase"/>
    <property type="match status" value="1"/>
</dbReference>
<dbReference type="SMART" id="SM00811">
    <property type="entry name" value="Alpha_kinase"/>
    <property type="match status" value="1"/>
</dbReference>
<evidence type="ECO:0000256" key="4">
    <source>
        <dbReference type="ARBA" id="ARBA00022777"/>
    </source>
</evidence>
<dbReference type="SUPFAM" id="SSF56112">
    <property type="entry name" value="Protein kinase-like (PK-like)"/>
    <property type="match status" value="1"/>
</dbReference>
<evidence type="ECO:0000256" key="3">
    <source>
        <dbReference type="ARBA" id="ARBA00022741"/>
    </source>
</evidence>
<evidence type="ECO:0000313" key="9">
    <source>
        <dbReference type="Proteomes" id="UP000521943"/>
    </source>
</evidence>
<dbReference type="InterPro" id="IPR011009">
    <property type="entry name" value="Kinase-like_dom_sf"/>
</dbReference>
<keyword evidence="4 8" id="KW-0418">Kinase</keyword>
<dbReference type="PANTHER" id="PTHR45992">
    <property type="entry name" value="EUKARYOTIC ELONGATION FACTOR 2 KINASE-RELATED"/>
    <property type="match status" value="1"/>
</dbReference>
<feature type="domain" description="Alpha-type protein kinase" evidence="7">
    <location>
        <begin position="347"/>
        <end position="596"/>
    </location>
</feature>
<dbReference type="InterPro" id="IPR004166">
    <property type="entry name" value="a-kinase_dom"/>
</dbReference>
<protein>
    <submittedName>
        <fullName evidence="8">Atypical/Alpha protein kinase</fullName>
    </submittedName>
</protein>